<evidence type="ECO:0000313" key="3">
    <source>
        <dbReference type="EMBL" id="NMM99266.1"/>
    </source>
</evidence>
<feature type="transmembrane region" description="Helical" evidence="1">
    <location>
        <begin position="65"/>
        <end position="86"/>
    </location>
</feature>
<gene>
    <name evidence="3" type="ORF">G1C97_2224</name>
</gene>
<feature type="transmembrane region" description="Helical" evidence="1">
    <location>
        <begin position="98"/>
        <end position="120"/>
    </location>
</feature>
<reference evidence="3 4" key="1">
    <citation type="submission" date="2020-02" db="EMBL/GenBank/DDBJ databases">
        <title>Characterization of phylogenetic diversity of novel bifidobacterial species isolated in Czech ZOOs.</title>
        <authorList>
            <person name="Lugli G.A."/>
            <person name="Vera N.B."/>
            <person name="Ventura M."/>
        </authorList>
    </citation>
    <scope>NUCLEOTIDE SEQUENCE [LARGE SCALE GENOMIC DNA]</scope>
    <source>
        <strain evidence="3 4">DSM 109959</strain>
    </source>
</reference>
<feature type="domain" description="Acyltransferase 3" evidence="2">
    <location>
        <begin position="23"/>
        <end position="342"/>
    </location>
</feature>
<sequence length="382" mass="43941">MIRKRTIVHRSIEMGKNSHKRNSNVELLRLLSMGMIIFYHLVSYNPSIEDGSYNRIDELIIHSPYISMCGEIGNVLFFSISIWYLSESRKTLLKSLKSVWVFDRQVIFYSTLLYIVYYMVSKQLNIEELLCSFIPLLNGTWWFITAYAILYLLMPFVSVGLKALTDKEHKQLCVLAITLYSIFAFIFPGIEIPKSGQDLSILLTLAIVITYIRFRVDREKLIHQRKRLAITIFSGIITSTILKIVSMCYIPILSAVANRFIDDLWVFSNILILSVAVPIFLLVISLPEQNSRLIDYLAGSTLAAYLITEYPFIRSLLWKEIFTFSHITWRGQVIVPALLCSVCVPFGAILIDQLRRALFALTIDKHPGKIFNSIELTFAKKL</sequence>
<name>A0A7Y0F1D6_9BIFI</name>
<evidence type="ECO:0000313" key="4">
    <source>
        <dbReference type="Proteomes" id="UP000543419"/>
    </source>
</evidence>
<organism evidence="3 4">
    <name type="scientific">Bifidobacterium olomucense</name>
    <dbReference type="NCBI Taxonomy" id="2675324"/>
    <lineage>
        <taxon>Bacteria</taxon>
        <taxon>Bacillati</taxon>
        <taxon>Actinomycetota</taxon>
        <taxon>Actinomycetes</taxon>
        <taxon>Bifidobacteriales</taxon>
        <taxon>Bifidobacteriaceae</taxon>
        <taxon>Bifidobacterium</taxon>
    </lineage>
</organism>
<keyword evidence="1" id="KW-0472">Membrane</keyword>
<keyword evidence="4" id="KW-1185">Reference proteome</keyword>
<feature type="transmembrane region" description="Helical" evidence="1">
    <location>
        <begin position="228"/>
        <end position="252"/>
    </location>
</feature>
<evidence type="ECO:0000256" key="1">
    <source>
        <dbReference type="SAM" id="Phobius"/>
    </source>
</evidence>
<dbReference type="AlphaFoldDB" id="A0A7Y0F1D6"/>
<dbReference type="GO" id="GO:0016747">
    <property type="term" value="F:acyltransferase activity, transferring groups other than amino-acyl groups"/>
    <property type="evidence" value="ECO:0007669"/>
    <property type="project" value="InterPro"/>
</dbReference>
<proteinExistence type="predicted"/>
<feature type="transmembrane region" description="Helical" evidence="1">
    <location>
        <begin position="293"/>
        <end position="313"/>
    </location>
</feature>
<feature type="transmembrane region" description="Helical" evidence="1">
    <location>
        <begin position="140"/>
        <end position="161"/>
    </location>
</feature>
<feature type="transmembrane region" description="Helical" evidence="1">
    <location>
        <begin position="173"/>
        <end position="193"/>
    </location>
</feature>
<keyword evidence="1" id="KW-1133">Transmembrane helix</keyword>
<dbReference type="InterPro" id="IPR002656">
    <property type="entry name" value="Acyl_transf_3_dom"/>
</dbReference>
<comment type="caution">
    <text evidence="3">The sequence shown here is derived from an EMBL/GenBank/DDBJ whole genome shotgun (WGS) entry which is preliminary data.</text>
</comment>
<dbReference type="Pfam" id="PF01757">
    <property type="entry name" value="Acyl_transf_3"/>
    <property type="match status" value="1"/>
</dbReference>
<protein>
    <recommendedName>
        <fullName evidence="2">Acyltransferase 3 domain-containing protein</fullName>
    </recommendedName>
</protein>
<dbReference type="Proteomes" id="UP000543419">
    <property type="component" value="Unassembled WGS sequence"/>
</dbReference>
<feature type="transmembrane region" description="Helical" evidence="1">
    <location>
        <begin position="333"/>
        <end position="351"/>
    </location>
</feature>
<dbReference type="EMBL" id="JAAIIG010000017">
    <property type="protein sequence ID" value="NMM99266.1"/>
    <property type="molecule type" value="Genomic_DNA"/>
</dbReference>
<feature type="transmembrane region" description="Helical" evidence="1">
    <location>
        <begin position="199"/>
        <end position="216"/>
    </location>
</feature>
<keyword evidence="1" id="KW-0812">Transmembrane</keyword>
<evidence type="ECO:0000259" key="2">
    <source>
        <dbReference type="Pfam" id="PF01757"/>
    </source>
</evidence>
<accession>A0A7Y0F1D6</accession>
<feature type="transmembrane region" description="Helical" evidence="1">
    <location>
        <begin position="27"/>
        <end position="45"/>
    </location>
</feature>
<feature type="transmembrane region" description="Helical" evidence="1">
    <location>
        <begin position="264"/>
        <end position="286"/>
    </location>
</feature>